<keyword evidence="3 6" id="KW-0812">Transmembrane</keyword>
<keyword evidence="2" id="KW-1003">Cell membrane</keyword>
<gene>
    <name evidence="7" type="ORF">OCV63_12115</name>
</gene>
<dbReference type="Pfam" id="PF02653">
    <property type="entry name" value="BPD_transp_2"/>
    <property type="match status" value="1"/>
</dbReference>
<keyword evidence="4 6" id="KW-1133">Transmembrane helix</keyword>
<feature type="transmembrane region" description="Helical" evidence="6">
    <location>
        <begin position="57"/>
        <end position="80"/>
    </location>
</feature>
<evidence type="ECO:0000256" key="4">
    <source>
        <dbReference type="ARBA" id="ARBA00022989"/>
    </source>
</evidence>
<feature type="transmembrane region" description="Helical" evidence="6">
    <location>
        <begin position="270"/>
        <end position="297"/>
    </location>
</feature>
<feature type="transmembrane region" description="Helical" evidence="6">
    <location>
        <begin position="309"/>
        <end position="328"/>
    </location>
</feature>
<evidence type="ECO:0000256" key="2">
    <source>
        <dbReference type="ARBA" id="ARBA00022475"/>
    </source>
</evidence>
<dbReference type="InterPro" id="IPR001851">
    <property type="entry name" value="ABC_transp_permease"/>
</dbReference>
<comment type="caution">
    <text evidence="7">The sequence shown here is derived from an EMBL/GenBank/DDBJ whole genome shotgun (WGS) entry which is preliminary data.</text>
</comment>
<dbReference type="RefSeq" id="WP_262670843.1">
    <property type="nucleotide sequence ID" value="NZ_JAOQKC010000017.1"/>
</dbReference>
<name>A0ABT2S030_9FIRM</name>
<dbReference type="EMBL" id="JAOQKC010000017">
    <property type="protein sequence ID" value="MCU6697630.1"/>
    <property type="molecule type" value="Genomic_DNA"/>
</dbReference>
<reference evidence="7 8" key="1">
    <citation type="journal article" date="2021" name="ISME Commun">
        <title>Automated analysis of genomic sequences facilitates high-throughput and comprehensive description of bacteria.</title>
        <authorList>
            <person name="Hitch T.C.A."/>
        </authorList>
    </citation>
    <scope>NUCLEOTIDE SEQUENCE [LARGE SCALE GENOMIC DNA]</scope>
    <source>
        <strain evidence="7 8">Sanger_04</strain>
    </source>
</reference>
<protein>
    <submittedName>
        <fullName evidence="7">ABC transporter permease</fullName>
    </submittedName>
</protein>
<dbReference type="CDD" id="cd06579">
    <property type="entry name" value="TM_PBP1_transp_AraH_like"/>
    <property type="match status" value="1"/>
</dbReference>
<comment type="subcellular location">
    <subcellularLocation>
        <location evidence="1">Cell membrane</location>
        <topology evidence="1">Multi-pass membrane protein</topology>
    </subcellularLocation>
</comment>
<dbReference type="Proteomes" id="UP001652461">
    <property type="component" value="Unassembled WGS sequence"/>
</dbReference>
<feature type="transmembrane region" description="Helical" evidence="6">
    <location>
        <begin position="20"/>
        <end position="45"/>
    </location>
</feature>
<dbReference type="PANTHER" id="PTHR32196:SF72">
    <property type="entry name" value="RIBOSE IMPORT PERMEASE PROTEIN RBSC"/>
    <property type="match status" value="1"/>
</dbReference>
<evidence type="ECO:0000256" key="1">
    <source>
        <dbReference type="ARBA" id="ARBA00004651"/>
    </source>
</evidence>
<organism evidence="7 8">
    <name type="scientific">Laedolimicola ammoniilytica</name>
    <dbReference type="NCBI Taxonomy" id="2981771"/>
    <lineage>
        <taxon>Bacteria</taxon>
        <taxon>Bacillati</taxon>
        <taxon>Bacillota</taxon>
        <taxon>Clostridia</taxon>
        <taxon>Lachnospirales</taxon>
        <taxon>Lachnospiraceae</taxon>
        <taxon>Laedolimicola</taxon>
    </lineage>
</organism>
<evidence type="ECO:0000313" key="8">
    <source>
        <dbReference type="Proteomes" id="UP001652461"/>
    </source>
</evidence>
<evidence type="ECO:0000256" key="5">
    <source>
        <dbReference type="ARBA" id="ARBA00023136"/>
    </source>
</evidence>
<feature type="transmembrane region" description="Helical" evidence="6">
    <location>
        <begin position="232"/>
        <end position="250"/>
    </location>
</feature>
<sequence>MENKKSGLLVRLQNKITRSYGIALVVLLILMTVLSLTTGGNFLTYENIFNLSRATSVYGIVALAMTFVIITGGIDLSVGANVGLAGMLVTLLTVHRGVNMWLAMLIAVVACALVGLLNGILIYDGKLPPFIATLGSMTIIRAVILLISDSRNITGLPEEFLKISKITIGFTKTNNLGMSVTYGIPFMTLVWLLLIFASAAIFKYTYFGRNIFAIGSNCDAARLSGISVRKTIYGVYVSSGVLCALGGILLTSRLASGIPTLGTGYEMNAIAAAVVGGASMSGGVGYIGGTVVGAILIATIRNGGTLWSLNGQIIEILIGCLIIAAVLMDKLKKTK</sequence>
<feature type="transmembrane region" description="Helical" evidence="6">
    <location>
        <begin position="182"/>
        <end position="202"/>
    </location>
</feature>
<evidence type="ECO:0000256" key="3">
    <source>
        <dbReference type="ARBA" id="ARBA00022692"/>
    </source>
</evidence>
<feature type="transmembrane region" description="Helical" evidence="6">
    <location>
        <begin position="100"/>
        <end position="123"/>
    </location>
</feature>
<dbReference type="PANTHER" id="PTHR32196">
    <property type="entry name" value="ABC TRANSPORTER PERMEASE PROTEIN YPHD-RELATED-RELATED"/>
    <property type="match status" value="1"/>
</dbReference>
<evidence type="ECO:0000256" key="6">
    <source>
        <dbReference type="SAM" id="Phobius"/>
    </source>
</evidence>
<keyword evidence="5 6" id="KW-0472">Membrane</keyword>
<evidence type="ECO:0000313" key="7">
    <source>
        <dbReference type="EMBL" id="MCU6697630.1"/>
    </source>
</evidence>
<keyword evidence="8" id="KW-1185">Reference proteome</keyword>
<proteinExistence type="predicted"/>
<accession>A0ABT2S030</accession>